<accession>A0A381X183</accession>
<keyword evidence="1" id="KW-0812">Transmembrane</keyword>
<dbReference type="EMBL" id="UINC01013569">
    <property type="protein sequence ID" value="SVA58539.1"/>
    <property type="molecule type" value="Genomic_DNA"/>
</dbReference>
<keyword evidence="1" id="KW-0472">Membrane</keyword>
<name>A0A381X183_9ZZZZ</name>
<dbReference type="AlphaFoldDB" id="A0A381X183"/>
<evidence type="ECO:0000256" key="1">
    <source>
        <dbReference type="SAM" id="Phobius"/>
    </source>
</evidence>
<sequence length="194" mass="22401">MEPFIRLVLVVLFLSNAYPASKKHYTDHQVAAMIPKYFVRDHNSPNIKRIQIYGKDEQKYLHLEIDVNRNRYLGELDYTLSAMANITQYAKFPFDKFIVVMHPAIKSEEPEMLESNAKCTIDYFIHNRISRKRWSENCTTISSDFEIFVVPSTSKPGSENISSNGLNDDNLVKLILFVSICAVCIGFLLKRKSK</sequence>
<organism evidence="2">
    <name type="scientific">marine metagenome</name>
    <dbReference type="NCBI Taxonomy" id="408172"/>
    <lineage>
        <taxon>unclassified sequences</taxon>
        <taxon>metagenomes</taxon>
        <taxon>ecological metagenomes</taxon>
    </lineage>
</organism>
<keyword evidence="1" id="KW-1133">Transmembrane helix</keyword>
<gene>
    <name evidence="2" type="ORF">METZ01_LOCUS111393</name>
</gene>
<evidence type="ECO:0000313" key="2">
    <source>
        <dbReference type="EMBL" id="SVA58539.1"/>
    </source>
</evidence>
<reference evidence="2" key="1">
    <citation type="submission" date="2018-05" db="EMBL/GenBank/DDBJ databases">
        <authorList>
            <person name="Lanie J.A."/>
            <person name="Ng W.-L."/>
            <person name="Kazmierczak K.M."/>
            <person name="Andrzejewski T.M."/>
            <person name="Davidsen T.M."/>
            <person name="Wayne K.J."/>
            <person name="Tettelin H."/>
            <person name="Glass J.I."/>
            <person name="Rusch D."/>
            <person name="Podicherti R."/>
            <person name="Tsui H.-C.T."/>
            <person name="Winkler M.E."/>
        </authorList>
    </citation>
    <scope>NUCLEOTIDE SEQUENCE</scope>
</reference>
<proteinExistence type="predicted"/>
<protein>
    <submittedName>
        <fullName evidence="2">Uncharacterized protein</fullName>
    </submittedName>
</protein>
<feature type="transmembrane region" description="Helical" evidence="1">
    <location>
        <begin position="171"/>
        <end position="189"/>
    </location>
</feature>